<accession>A0AAV9KRW3</accession>
<evidence type="ECO:0000313" key="2">
    <source>
        <dbReference type="Proteomes" id="UP001311915"/>
    </source>
</evidence>
<gene>
    <name evidence="1" type="ORF">R3W88_014524</name>
</gene>
<name>A0AAV9KRW3_9SOLN</name>
<protein>
    <submittedName>
        <fullName evidence="1">Uncharacterized protein</fullName>
    </submittedName>
</protein>
<reference evidence="1 2" key="1">
    <citation type="submission" date="2023-10" db="EMBL/GenBank/DDBJ databases">
        <title>Genome-Wide Identification Analysis in wild type Solanum Pinnatisectum Reveals Some Genes Defensing Phytophthora Infestans.</title>
        <authorList>
            <person name="Sun C."/>
        </authorList>
    </citation>
    <scope>NUCLEOTIDE SEQUENCE [LARGE SCALE GENOMIC DNA]</scope>
    <source>
        <strain evidence="1">LQN</strain>
        <tissue evidence="1">Leaf</tissue>
    </source>
</reference>
<comment type="caution">
    <text evidence="1">The sequence shown here is derived from an EMBL/GenBank/DDBJ whole genome shotgun (WGS) entry which is preliminary data.</text>
</comment>
<dbReference type="Proteomes" id="UP001311915">
    <property type="component" value="Unassembled WGS sequence"/>
</dbReference>
<evidence type="ECO:0000313" key="1">
    <source>
        <dbReference type="EMBL" id="KAK4716186.1"/>
    </source>
</evidence>
<sequence length="146" mass="17174">MSELYELKPIVPIFSNFEKGGTSENELKEEDEYDNDQDLSILKSMYHYYFNNGSAISYYISKEMINYIDDLIPNLKFHGQALTTMFLLLHHNFSIVWEMVGGYYPEMIHHVYCEIFNLCVGLWADFGDYYVVDNCNVNKEHDAVDH</sequence>
<proteinExistence type="predicted"/>
<dbReference type="AlphaFoldDB" id="A0AAV9KRW3"/>
<organism evidence="1 2">
    <name type="scientific">Solanum pinnatisectum</name>
    <name type="common">tansyleaf nightshade</name>
    <dbReference type="NCBI Taxonomy" id="50273"/>
    <lineage>
        <taxon>Eukaryota</taxon>
        <taxon>Viridiplantae</taxon>
        <taxon>Streptophyta</taxon>
        <taxon>Embryophyta</taxon>
        <taxon>Tracheophyta</taxon>
        <taxon>Spermatophyta</taxon>
        <taxon>Magnoliopsida</taxon>
        <taxon>eudicotyledons</taxon>
        <taxon>Gunneridae</taxon>
        <taxon>Pentapetalae</taxon>
        <taxon>asterids</taxon>
        <taxon>lamiids</taxon>
        <taxon>Solanales</taxon>
        <taxon>Solanaceae</taxon>
        <taxon>Solanoideae</taxon>
        <taxon>Solaneae</taxon>
        <taxon>Solanum</taxon>
    </lineage>
</organism>
<dbReference type="EMBL" id="JAWPEI010000009">
    <property type="protein sequence ID" value="KAK4716186.1"/>
    <property type="molecule type" value="Genomic_DNA"/>
</dbReference>
<keyword evidence="2" id="KW-1185">Reference proteome</keyword>